<comment type="caution">
    <text evidence="2">The sequence shown here is derived from an EMBL/GenBank/DDBJ whole genome shotgun (WGS) entry which is preliminary data.</text>
</comment>
<accession>A0ABW7NUG4</accession>
<dbReference type="RefSeq" id="WP_055005560.1">
    <property type="nucleotide sequence ID" value="NZ_CP092923.1"/>
</dbReference>
<sequence length="84" mass="8751">MKTNTKQSSAKLAKLASDTLRDPHASAIAKSLAASTLAQANTGKQTSAEMEAKAGRVLQSEKYSEETKTLAGSVVSQANKARGE</sequence>
<dbReference type="GeneID" id="96217890"/>
<feature type="region of interest" description="Disordered" evidence="1">
    <location>
        <begin position="59"/>
        <end position="84"/>
    </location>
</feature>
<gene>
    <name evidence="2" type="ORF">RA271_25645</name>
</gene>
<dbReference type="Proteomes" id="UP001610657">
    <property type="component" value="Unassembled WGS sequence"/>
</dbReference>
<feature type="compositionally biased region" description="Polar residues" evidence="1">
    <location>
        <begin position="74"/>
        <end position="84"/>
    </location>
</feature>
<keyword evidence="3" id="KW-1185">Reference proteome</keyword>
<name>A0ABW7NUG4_9PSED</name>
<proteinExistence type="predicted"/>
<organism evidence="2 3">
    <name type="scientific">Pseudomonas syringae pv. tagetis</name>
    <dbReference type="NCBI Taxonomy" id="129140"/>
    <lineage>
        <taxon>Bacteria</taxon>
        <taxon>Pseudomonadati</taxon>
        <taxon>Pseudomonadota</taxon>
        <taxon>Gammaproteobacteria</taxon>
        <taxon>Pseudomonadales</taxon>
        <taxon>Pseudomonadaceae</taxon>
        <taxon>Pseudomonas</taxon>
    </lineage>
</organism>
<dbReference type="EMBL" id="JAVCQK010000030">
    <property type="protein sequence ID" value="MFH7518536.1"/>
    <property type="molecule type" value="Genomic_DNA"/>
</dbReference>
<evidence type="ECO:0000313" key="2">
    <source>
        <dbReference type="EMBL" id="MFH7518536.1"/>
    </source>
</evidence>
<evidence type="ECO:0000313" key="3">
    <source>
        <dbReference type="Proteomes" id="UP001610657"/>
    </source>
</evidence>
<reference evidence="2 3" key="1">
    <citation type="submission" date="2023-08" db="EMBL/GenBank/DDBJ databases">
        <title>Genomic and mutational analysis of Pseudomonas syringae pv. tagetis EB037 pathogenicity on sunflower.</title>
        <authorList>
            <person name="Maul J.E."/>
        </authorList>
    </citation>
    <scope>NUCLEOTIDE SEQUENCE [LARGE SCALE GENOMIC DNA]</scope>
    <source>
        <strain evidence="2 3">EB037_T1</strain>
    </source>
</reference>
<protein>
    <submittedName>
        <fullName evidence="2">Uncharacterized protein</fullName>
    </submittedName>
</protein>
<evidence type="ECO:0000256" key="1">
    <source>
        <dbReference type="SAM" id="MobiDB-lite"/>
    </source>
</evidence>